<proteinExistence type="predicted"/>
<evidence type="ECO:0000313" key="5">
    <source>
        <dbReference type="Proteomes" id="UP001207408"/>
    </source>
</evidence>
<reference evidence="4" key="1">
    <citation type="submission" date="2022-10" db="EMBL/GenBank/DDBJ databases">
        <authorList>
            <person name="Yu W.X."/>
        </authorList>
    </citation>
    <scope>NUCLEOTIDE SEQUENCE</scope>
    <source>
        <strain evidence="4">D04</strain>
    </source>
</reference>
<feature type="chain" id="PRO_5042222340" evidence="1">
    <location>
        <begin position="19"/>
        <end position="612"/>
    </location>
</feature>
<evidence type="ECO:0000313" key="4">
    <source>
        <dbReference type="EMBL" id="MCW3804055.1"/>
    </source>
</evidence>
<feature type="signal peptide" evidence="1">
    <location>
        <begin position="1"/>
        <end position="18"/>
    </location>
</feature>
<comment type="caution">
    <text evidence="4">The sequence shown here is derived from an EMBL/GenBank/DDBJ whole genome shotgun (WGS) entry which is preliminary data.</text>
</comment>
<keyword evidence="5" id="KW-1185">Reference proteome</keyword>
<evidence type="ECO:0000259" key="3">
    <source>
        <dbReference type="Pfam" id="PF12969"/>
    </source>
</evidence>
<feature type="domain" description="Transglutaminase-like" evidence="2">
    <location>
        <begin position="257"/>
        <end position="335"/>
    </location>
</feature>
<dbReference type="AlphaFoldDB" id="A0AAE3SJ72"/>
<accession>A0AAE3SJ72</accession>
<sequence length="612" mass="71059">MWKKIPLLLLFISTSLLAQKYDAEIVNFNTIINYNGRNIKETYEYEIQINNGAGTKYAEIEIFYQQGNNPNNLVAEIYDMSGNKIRTLKKKEIINTTAQSGIEFHTDYRLLKFDLIHNRFPYIIKYSYSTIFNDFISLADWKPSGDTRLSTRKSRLTLNIPLGTPISINQHKVDSAQIVSLNDVDSYTWDIVDYVPDKPESFSPHQQDVSPYVEVMPKEFRYGIAGNSTSWKEFGKWKYKLIEGLDDLSQDEVNKVHQLTDSVSSTKEKVKILYHYLQDNTRYILVSLDNGGLVPYPATYVCENRFGDCKALSNYMKALLKEINIDAYYTTIYSGIKPDKVNRDFPSHQSNHIILCVPLDQDTIWLECTDKTAPFNYLGGYTQNRLSLVVRENDSKLVKTPQHDISNALESYVTHISFTEAGDARFTSDAIVYGLGFDRLKSFDTQLSSKDKEQYIDELGIMDKTDIVQFDISRANRDSAYIRLHLDGAVHDLTEKLSQQTLLKPFKPIRYNLNKPEDRKNDILVYYPINKCDTVIYQFSHNITEVKGLTENNIETNFGRYIRSFKTEEDKLYVFRTFEVFQGNYPKSDYKEFYQFIQTSIKEDNKKILIKM</sequence>
<keyword evidence="1" id="KW-0732">Signal</keyword>
<evidence type="ECO:0000256" key="1">
    <source>
        <dbReference type="SAM" id="SignalP"/>
    </source>
</evidence>
<evidence type="ECO:0000259" key="2">
    <source>
        <dbReference type="Pfam" id="PF01841"/>
    </source>
</evidence>
<dbReference type="RefSeq" id="WP_301197278.1">
    <property type="nucleotide sequence ID" value="NZ_JAPDPI010000001.1"/>
</dbReference>
<dbReference type="SUPFAM" id="SSF54001">
    <property type="entry name" value="Cysteine proteinases"/>
    <property type="match status" value="1"/>
</dbReference>
<dbReference type="Proteomes" id="UP001207408">
    <property type="component" value="Unassembled WGS sequence"/>
</dbReference>
<dbReference type="Pfam" id="PF12969">
    <property type="entry name" value="DUF3857"/>
    <property type="match status" value="1"/>
</dbReference>
<dbReference type="Gene3D" id="2.60.120.1130">
    <property type="match status" value="1"/>
</dbReference>
<protein>
    <submittedName>
        <fullName evidence="4">DUF3857 domain-containing protein</fullName>
    </submittedName>
</protein>
<dbReference type="InterPro" id="IPR038765">
    <property type="entry name" value="Papain-like_cys_pep_sf"/>
</dbReference>
<name>A0AAE3SJ72_9BACT</name>
<dbReference type="Gene3D" id="2.60.40.3140">
    <property type="match status" value="1"/>
</dbReference>
<feature type="domain" description="DUF3857" evidence="3">
    <location>
        <begin position="40"/>
        <end position="194"/>
    </location>
</feature>
<dbReference type="Gene3D" id="3.10.620.30">
    <property type="match status" value="1"/>
</dbReference>
<organism evidence="4 5">
    <name type="scientific">Plebeiibacterium marinum</name>
    <dbReference type="NCBI Taxonomy" id="2992111"/>
    <lineage>
        <taxon>Bacteria</taxon>
        <taxon>Pseudomonadati</taxon>
        <taxon>Bacteroidota</taxon>
        <taxon>Bacteroidia</taxon>
        <taxon>Marinilabiliales</taxon>
        <taxon>Marinilabiliaceae</taxon>
        <taxon>Plebeiibacterium</taxon>
    </lineage>
</organism>
<dbReference type="InterPro" id="IPR002931">
    <property type="entry name" value="Transglutaminase-like"/>
</dbReference>
<dbReference type="Pfam" id="PF01841">
    <property type="entry name" value="Transglut_core"/>
    <property type="match status" value="1"/>
</dbReference>
<dbReference type="InterPro" id="IPR024618">
    <property type="entry name" value="DUF3857"/>
</dbReference>
<dbReference type="EMBL" id="JAPDPI010000001">
    <property type="protein sequence ID" value="MCW3804055.1"/>
    <property type="molecule type" value="Genomic_DNA"/>
</dbReference>
<gene>
    <name evidence="4" type="ORF">OM074_00370</name>
</gene>